<dbReference type="InterPro" id="IPR013083">
    <property type="entry name" value="Znf_RING/FYVE/PHD"/>
</dbReference>
<sequence length="538" mass="61784">MAANFVGLDNVITELQDGIKQLKIYLVEVRDMSNYSRKLVDEVAMFTETLDTNLEFLTTNLPRTASRKALGSLINELEAANKFMADALEQKKFKSSWSVKEAKSKLESRRQTLASSFQLAFIITSLDGAFDGYKKTNDFQEKLQELYSVHTFDSAVARTQIQELLEPLVSRIRGQDEKLKTVLRYVEDGVRQNNAAESTDVQKFFADVLSAVDQLQNDYQLEELMYDPIYTDNLMWDPVKASDGMTYDRWTIVEHDDHPDPEHRSIPNGRSPFTRAPLSILCDDVTVRQRLYTIQKFQNEEAERKSTEMRKLYRMKTLELVTEGHDGEALERLEHVLKWAPGDEECQKHRDIVAHRLGKSESSTTSADESIRTMIEELQRQSLLHGAKPEHLGKEKLDFQHQSEQYEAKLQLLETENKDLKASKSDAETKISSLEGELGRFTVRLDELRYKSHLDKERISTLEKSRGNINLEESSADGSLRTVVETLRSQSQQYEVKLQLLEKEKLDLVANLSALEGLFNNVDIGDEITVMGQRWRMV</sequence>
<feature type="coiled-coil region" evidence="2">
    <location>
        <begin position="484"/>
        <end position="518"/>
    </location>
</feature>
<protein>
    <recommendedName>
        <fullName evidence="3">U-box domain-containing protein</fullName>
    </recommendedName>
</protein>
<evidence type="ECO:0000259" key="3">
    <source>
        <dbReference type="Pfam" id="PF04564"/>
    </source>
</evidence>
<name>A0ABD3GL38_9MARC</name>
<dbReference type="InterPro" id="IPR003613">
    <property type="entry name" value="Ubox_domain"/>
</dbReference>
<keyword evidence="5" id="KW-1185">Reference proteome</keyword>
<dbReference type="Gene3D" id="3.30.40.10">
    <property type="entry name" value="Zinc/RING finger domain, C3HC4 (zinc finger)"/>
    <property type="match status" value="1"/>
</dbReference>
<gene>
    <name evidence="4" type="ORF">R1sor_020870</name>
</gene>
<dbReference type="AlphaFoldDB" id="A0ABD3GL38"/>
<evidence type="ECO:0000256" key="2">
    <source>
        <dbReference type="SAM" id="Coils"/>
    </source>
</evidence>
<keyword evidence="2" id="KW-0175">Coiled coil</keyword>
<evidence type="ECO:0000256" key="1">
    <source>
        <dbReference type="ARBA" id="ARBA00004906"/>
    </source>
</evidence>
<dbReference type="SUPFAM" id="SSF57850">
    <property type="entry name" value="RING/U-box"/>
    <property type="match status" value="1"/>
</dbReference>
<dbReference type="EMBL" id="JBJQOH010000007">
    <property type="protein sequence ID" value="KAL3677914.1"/>
    <property type="molecule type" value="Genomic_DNA"/>
</dbReference>
<comment type="pathway">
    <text evidence="1">Protein modification; protein ubiquitination.</text>
</comment>
<reference evidence="4 5" key="1">
    <citation type="submission" date="2024-09" db="EMBL/GenBank/DDBJ databases">
        <title>Chromosome-scale assembly of Riccia sorocarpa.</title>
        <authorList>
            <person name="Paukszto L."/>
        </authorList>
    </citation>
    <scope>NUCLEOTIDE SEQUENCE [LARGE SCALE GENOMIC DNA]</scope>
    <source>
        <strain evidence="4">LP-2024</strain>
        <tissue evidence="4">Aerial parts of the thallus</tissue>
    </source>
</reference>
<feature type="domain" description="U-box" evidence="3">
    <location>
        <begin position="226"/>
        <end position="288"/>
    </location>
</feature>
<comment type="caution">
    <text evidence="4">The sequence shown here is derived from an EMBL/GenBank/DDBJ whole genome shotgun (WGS) entry which is preliminary data.</text>
</comment>
<feature type="coiled-coil region" evidence="2">
    <location>
        <begin position="396"/>
        <end position="437"/>
    </location>
</feature>
<dbReference type="Pfam" id="PF04564">
    <property type="entry name" value="U-box"/>
    <property type="match status" value="1"/>
</dbReference>
<proteinExistence type="predicted"/>
<organism evidence="4 5">
    <name type="scientific">Riccia sorocarpa</name>
    <dbReference type="NCBI Taxonomy" id="122646"/>
    <lineage>
        <taxon>Eukaryota</taxon>
        <taxon>Viridiplantae</taxon>
        <taxon>Streptophyta</taxon>
        <taxon>Embryophyta</taxon>
        <taxon>Marchantiophyta</taxon>
        <taxon>Marchantiopsida</taxon>
        <taxon>Marchantiidae</taxon>
        <taxon>Marchantiales</taxon>
        <taxon>Ricciaceae</taxon>
        <taxon>Riccia</taxon>
    </lineage>
</organism>
<dbReference type="Proteomes" id="UP001633002">
    <property type="component" value="Unassembled WGS sequence"/>
</dbReference>
<accession>A0ABD3GL38</accession>
<evidence type="ECO:0000313" key="5">
    <source>
        <dbReference type="Proteomes" id="UP001633002"/>
    </source>
</evidence>
<evidence type="ECO:0000313" key="4">
    <source>
        <dbReference type="EMBL" id="KAL3677914.1"/>
    </source>
</evidence>